<dbReference type="SUPFAM" id="SSF160104">
    <property type="entry name" value="Acetoacetate decarboxylase-like"/>
    <property type="match status" value="1"/>
</dbReference>
<dbReference type="EMBL" id="KI966417">
    <property type="protein sequence ID" value="EWC46471.1"/>
    <property type="molecule type" value="Genomic_DNA"/>
</dbReference>
<evidence type="ECO:0008006" key="3">
    <source>
        <dbReference type="Google" id="ProtNLM"/>
    </source>
</evidence>
<organism evidence="1 2">
    <name type="scientific">Drechslerella stenobrocha 248</name>
    <dbReference type="NCBI Taxonomy" id="1043628"/>
    <lineage>
        <taxon>Eukaryota</taxon>
        <taxon>Fungi</taxon>
        <taxon>Dikarya</taxon>
        <taxon>Ascomycota</taxon>
        <taxon>Pezizomycotina</taxon>
        <taxon>Orbiliomycetes</taxon>
        <taxon>Orbiliales</taxon>
        <taxon>Orbiliaceae</taxon>
        <taxon>Drechslerella</taxon>
    </lineage>
</organism>
<dbReference type="AlphaFoldDB" id="W7HR50"/>
<keyword evidence="2" id="KW-1185">Reference proteome</keyword>
<evidence type="ECO:0000313" key="2">
    <source>
        <dbReference type="Proteomes" id="UP000024837"/>
    </source>
</evidence>
<dbReference type="HOGENOM" id="CLU_050866_1_1_1"/>
<dbReference type="PANTHER" id="PTHR40518">
    <property type="entry name" value="ACETOACETATE DECARBOXYLASE"/>
    <property type="match status" value="1"/>
</dbReference>
<dbReference type="Proteomes" id="UP000024837">
    <property type="component" value="Unassembled WGS sequence"/>
</dbReference>
<dbReference type="InterPro" id="IPR023375">
    <property type="entry name" value="ADC_dom_sf"/>
</dbReference>
<reference evidence="1 2" key="1">
    <citation type="submission" date="2013-05" db="EMBL/GenBank/DDBJ databases">
        <title>Drechslerella stenobrocha genome reveals carnivorous origination and mechanical trapping mechanism of predatory fungi.</title>
        <authorList>
            <person name="Liu X."/>
            <person name="Zhang W."/>
            <person name="Liu K."/>
        </authorList>
    </citation>
    <scope>NUCLEOTIDE SEQUENCE [LARGE SCALE GENOMIC DNA]</scope>
    <source>
        <strain evidence="1 2">248</strain>
    </source>
</reference>
<dbReference type="OrthoDB" id="9970474at2759"/>
<accession>W7HR50</accession>
<name>W7HR50_9PEZI</name>
<gene>
    <name evidence="1" type="ORF">DRE_04194</name>
</gene>
<sequence>MTSMSTTTATATDGYGIEHVPGPWECTGESWWFTCHPLIGKRIIHAGSINPLDFNPGVNDGFDGGPGLIMIVRYSDTPVGPYDELLYIPGYYTTPHAPSSRCRITNIYVSSKETIYNGRRNWNIPKHLAVFSFDSSTETGRTRITVAHPESPESPFFAAVVANIPLLSRVPVPLSTSLSPLNLECHQPELRAVEGERGRENGETATTTWRSFLPWMGGKVRFVKCVEMKNGNGDGSWPDKVDGVWSLVLRWDPGMKLKFPVGKEFV</sequence>
<evidence type="ECO:0000313" key="1">
    <source>
        <dbReference type="EMBL" id="EWC46471.1"/>
    </source>
</evidence>
<protein>
    <recommendedName>
        <fullName evidence="3">Acetoacetate decarboxylase</fullName>
    </recommendedName>
</protein>
<dbReference type="Gene3D" id="2.40.400.10">
    <property type="entry name" value="Acetoacetate decarboxylase-like"/>
    <property type="match status" value="1"/>
</dbReference>
<dbReference type="PANTHER" id="PTHR40518:SF1">
    <property type="entry name" value="ACETOACETATE DECARBOXYLASE"/>
    <property type="match status" value="1"/>
</dbReference>
<proteinExistence type="predicted"/>